<reference evidence="1" key="1">
    <citation type="journal article" date="2014" name="Genome Announc.">
        <title>Draft genome sequence of Rhodosporidium toruloides CECT1137, an oleaginous yeast of biotechnological interest.</title>
        <authorList>
            <person name="Morin N."/>
            <person name="Calcas X."/>
            <person name="Devillers H."/>
            <person name="Durrens P."/>
            <person name="Sherman D.J."/>
            <person name="Nicaud J.-M."/>
            <person name="Neuveglise C."/>
        </authorList>
    </citation>
    <scope>NUCLEOTIDE SEQUENCE</scope>
    <source>
        <strain evidence="1">CECT1137</strain>
    </source>
</reference>
<protein>
    <submittedName>
        <fullName evidence="1">RHTO0S18e01970g1_1</fullName>
    </submittedName>
</protein>
<gene>
    <name evidence="1" type="ORF">RHTO0S_18e01970g</name>
</gene>
<organism evidence="1">
    <name type="scientific">Rhodotorula toruloides</name>
    <name type="common">Yeast</name>
    <name type="synonym">Rhodosporidium toruloides</name>
    <dbReference type="NCBI Taxonomy" id="5286"/>
    <lineage>
        <taxon>Eukaryota</taxon>
        <taxon>Fungi</taxon>
        <taxon>Dikarya</taxon>
        <taxon>Basidiomycota</taxon>
        <taxon>Pucciniomycotina</taxon>
        <taxon>Microbotryomycetes</taxon>
        <taxon>Sporidiobolales</taxon>
        <taxon>Sporidiobolaceae</taxon>
        <taxon>Rhodotorula</taxon>
    </lineage>
</organism>
<dbReference type="EMBL" id="LK052953">
    <property type="protein sequence ID" value="CDR48525.1"/>
    <property type="molecule type" value="Genomic_DNA"/>
</dbReference>
<proteinExistence type="predicted"/>
<evidence type="ECO:0000313" key="1">
    <source>
        <dbReference type="EMBL" id="CDR48525.1"/>
    </source>
</evidence>
<accession>A0A061BF08</accession>
<sequence>MAVIDEVVLRRQARWGALYALHAVRQLYIEQKVASHPSWTELDVVNALEVGDYPLVMPAAPVGTVWSLPSEPPRQDLLTTLYSIDHAMLFDHETPESRRAQPSVWGGGSDYAELDAPAVQAAVCPPAELSTTLQRRRNKTAP</sequence>
<dbReference type="AlphaFoldDB" id="A0A061BF08"/>
<dbReference type="OrthoDB" id="10269294at2759"/>
<name>A0A061BF08_RHOTO</name>